<evidence type="ECO:0000313" key="3">
    <source>
        <dbReference type="Proteomes" id="UP001050975"/>
    </source>
</evidence>
<proteinExistence type="predicted"/>
<dbReference type="Proteomes" id="UP001050975">
    <property type="component" value="Unassembled WGS sequence"/>
</dbReference>
<dbReference type="Gene3D" id="3.30.200.20">
    <property type="entry name" value="Phosphorylase Kinase, domain 1"/>
    <property type="match status" value="1"/>
</dbReference>
<dbReference type="PANTHER" id="PTHR21310">
    <property type="entry name" value="AMINOGLYCOSIDE PHOSPHOTRANSFERASE-RELATED-RELATED"/>
    <property type="match status" value="1"/>
</dbReference>
<dbReference type="AlphaFoldDB" id="A0AAV3X8N6"/>
<keyword evidence="3" id="KW-1185">Reference proteome</keyword>
<name>A0AAV3X8N6_9CYAN</name>
<evidence type="ECO:0000313" key="2">
    <source>
        <dbReference type="EMBL" id="GET37686.1"/>
    </source>
</evidence>
<dbReference type="InterPro" id="IPR051678">
    <property type="entry name" value="AGP_Transferase"/>
</dbReference>
<dbReference type="SUPFAM" id="SSF56112">
    <property type="entry name" value="Protein kinase-like (PK-like)"/>
    <property type="match status" value="1"/>
</dbReference>
<reference evidence="2" key="1">
    <citation type="submission" date="2019-10" db="EMBL/GenBank/DDBJ databases">
        <title>Draft genome sequece of Microseira wollei NIES-4236.</title>
        <authorList>
            <person name="Yamaguchi H."/>
            <person name="Suzuki S."/>
            <person name="Kawachi M."/>
        </authorList>
    </citation>
    <scope>NUCLEOTIDE SEQUENCE</scope>
    <source>
        <strain evidence="2">NIES-4236</strain>
    </source>
</reference>
<comment type="caution">
    <text evidence="2">The sequence shown here is derived from an EMBL/GenBank/DDBJ whole genome shotgun (WGS) entry which is preliminary data.</text>
</comment>
<gene>
    <name evidence="2" type="ORF">MiSe_24400</name>
</gene>
<dbReference type="InterPro" id="IPR002575">
    <property type="entry name" value="Aminoglycoside_PTrfase"/>
</dbReference>
<accession>A0AAV3X8N6</accession>
<feature type="domain" description="Aminoglycoside phosphotransferase" evidence="1">
    <location>
        <begin position="25"/>
        <end position="248"/>
    </location>
</feature>
<dbReference type="Gene3D" id="3.90.1200.10">
    <property type="match status" value="1"/>
</dbReference>
<dbReference type="RefSeq" id="WP_226579578.1">
    <property type="nucleotide sequence ID" value="NZ_BLAY01000032.1"/>
</dbReference>
<dbReference type="Pfam" id="PF01636">
    <property type="entry name" value="APH"/>
    <property type="match status" value="1"/>
</dbReference>
<dbReference type="EMBL" id="BLAY01000032">
    <property type="protein sequence ID" value="GET37686.1"/>
    <property type="molecule type" value="Genomic_DNA"/>
</dbReference>
<protein>
    <recommendedName>
        <fullName evidence="1">Aminoglycoside phosphotransferase domain-containing protein</fullName>
    </recommendedName>
</protein>
<dbReference type="InterPro" id="IPR011009">
    <property type="entry name" value="Kinase-like_dom_sf"/>
</dbReference>
<dbReference type="PANTHER" id="PTHR21310:SF15">
    <property type="entry name" value="AMINOGLYCOSIDE PHOSPHOTRANSFERASE DOMAIN-CONTAINING PROTEIN"/>
    <property type="match status" value="1"/>
</dbReference>
<organism evidence="2 3">
    <name type="scientific">Microseira wollei NIES-4236</name>
    <dbReference type="NCBI Taxonomy" id="2530354"/>
    <lineage>
        <taxon>Bacteria</taxon>
        <taxon>Bacillati</taxon>
        <taxon>Cyanobacteriota</taxon>
        <taxon>Cyanophyceae</taxon>
        <taxon>Oscillatoriophycideae</taxon>
        <taxon>Aerosakkonematales</taxon>
        <taxon>Aerosakkonemataceae</taxon>
        <taxon>Microseira</taxon>
    </lineage>
</organism>
<evidence type="ECO:0000259" key="1">
    <source>
        <dbReference type="Pfam" id="PF01636"/>
    </source>
</evidence>
<sequence length="297" mass="33992">MTIPDHYIEKIRAVYPNSALDRLEFNQDGMNNDVIIIDQKLVCRFPKTKWAKENLAIEVKILQVVQPFIDLPIPQLHHVEEDFVSYPFIDGEALSRNKLLRLDSSTQEKAIAQLGEFYQQLHSIPKDVHETSGIAASVAERTREEMLNLYQKTQEILFPYLWKHQRTWVHEHFQPLVEGNLTLEASPVLIHGDLGCYHILFNSEQQTISGIIDFGTAGVGNPAIDFASLLDNYGEPVVKRMDRYYSDLERLIDQARFRAGTVWLQWALMGVQQQDTELLLAHIGSSARDIQPLGAAW</sequence>